<reference evidence="2" key="1">
    <citation type="submission" date="2014-01" db="EMBL/GenBank/DDBJ databases">
        <authorList>
            <person name="Brown-Elliot B."/>
            <person name="Wallace R."/>
            <person name="Lenaerts A."/>
            <person name="Ordway D."/>
            <person name="DeGroote M.A."/>
            <person name="Parker T."/>
            <person name="Sizemore C."/>
            <person name="Tallon L.J."/>
            <person name="Sadzewicz L.K."/>
            <person name="Sengamalay N."/>
            <person name="Fraser C.M."/>
            <person name="Hine E."/>
            <person name="Shefchek K.A."/>
            <person name="Das S.P."/>
            <person name="Tettelin H."/>
        </authorList>
    </citation>
    <scope>NUCLEOTIDE SEQUENCE [LARGE SCALE GENOMIC DNA]</scope>
    <source>
        <strain evidence="2">4042</strain>
    </source>
</reference>
<proteinExistence type="predicted"/>
<dbReference type="InterPro" id="IPR027787">
    <property type="entry name" value="Alpha/beta-hydrolase_catalytic"/>
</dbReference>
<comment type="caution">
    <text evidence="2">The sequence shown here is derived from an EMBL/GenBank/DDBJ whole genome shotgun (WGS) entry which is preliminary data.</text>
</comment>
<feature type="domain" description="Alpha/beta-hydrolase catalytic" evidence="1">
    <location>
        <begin position="2"/>
        <end position="57"/>
    </location>
</feature>
<name>X7ZU30_MYCXE</name>
<sequence>MRFSEAVDPADVARVAAGPWEGTRVLFLQHPSDPVVWWSPDLLFSRPDWLVEPPGKTAPRRCAGIRW</sequence>
<protein>
    <recommendedName>
        <fullName evidence="1">Alpha/beta-hydrolase catalytic domain-containing protein</fullName>
    </recommendedName>
</protein>
<accession>X7ZU30</accession>
<organism evidence="2">
    <name type="scientific">Mycobacterium xenopi 4042</name>
    <dbReference type="NCBI Taxonomy" id="1299334"/>
    <lineage>
        <taxon>Bacteria</taxon>
        <taxon>Bacillati</taxon>
        <taxon>Actinomycetota</taxon>
        <taxon>Actinomycetes</taxon>
        <taxon>Mycobacteriales</taxon>
        <taxon>Mycobacteriaceae</taxon>
        <taxon>Mycobacterium</taxon>
    </lineage>
</organism>
<dbReference type="PATRIC" id="fig|1299334.3.peg.7219"/>
<dbReference type="EMBL" id="JAOB01000069">
    <property type="protein sequence ID" value="EUA23142.1"/>
    <property type="molecule type" value="Genomic_DNA"/>
</dbReference>
<evidence type="ECO:0000313" key="2">
    <source>
        <dbReference type="EMBL" id="EUA23142.1"/>
    </source>
</evidence>
<evidence type="ECO:0000259" key="1">
    <source>
        <dbReference type="Pfam" id="PF10081"/>
    </source>
</evidence>
<gene>
    <name evidence="2" type="ORF">I553_5265</name>
</gene>
<dbReference type="Pfam" id="PF10081">
    <property type="entry name" value="Abhydrolase_9"/>
    <property type="match status" value="1"/>
</dbReference>
<dbReference type="AlphaFoldDB" id="X7ZU30"/>